<dbReference type="EMBL" id="JAAQVJ010000061">
    <property type="protein sequence ID" value="KAF3896911.1"/>
    <property type="molecule type" value="Genomic_DNA"/>
</dbReference>
<dbReference type="HAMAP" id="MF_03058">
    <property type="entry name" value="VMA21"/>
    <property type="match status" value="1"/>
</dbReference>
<gene>
    <name evidence="9" type="ORF">GY632_2504</name>
</gene>
<comment type="subcellular location">
    <subcellularLocation>
        <location evidence="6">Endoplasmic reticulum membrane</location>
        <topology evidence="6">Multi-pass membrane protein</topology>
    </subcellularLocation>
    <subcellularLocation>
        <location evidence="6">Endoplasmic reticulum-Golgi intermediate compartment membrane</location>
        <topology evidence="6">Multi-pass membrane protein</topology>
    </subcellularLocation>
    <subcellularLocation>
        <location evidence="6">Cytoplasmic vesicle</location>
        <location evidence="6">COPII-coated vesicle membrane</location>
        <topology evidence="6">Multi-pass membrane protein</topology>
    </subcellularLocation>
</comment>
<dbReference type="Pfam" id="PF04113">
    <property type="entry name" value="Gpi16"/>
    <property type="match status" value="1"/>
</dbReference>
<evidence type="ECO:0000256" key="2">
    <source>
        <dbReference type="ARBA" id="ARBA00022824"/>
    </source>
</evidence>
<feature type="chain" id="PRO_5040389638" evidence="8">
    <location>
        <begin position="21"/>
        <end position="754"/>
    </location>
</feature>
<dbReference type="GO" id="GO:0012507">
    <property type="term" value="C:ER to Golgi transport vesicle membrane"/>
    <property type="evidence" value="ECO:0007669"/>
    <property type="project" value="UniProtKB-SubCell"/>
</dbReference>
<evidence type="ECO:0000256" key="4">
    <source>
        <dbReference type="ARBA" id="ARBA00023136"/>
    </source>
</evidence>
<dbReference type="GO" id="GO:0042765">
    <property type="term" value="C:GPI-anchor transamidase complex"/>
    <property type="evidence" value="ECO:0007669"/>
    <property type="project" value="InterPro"/>
</dbReference>
<dbReference type="GO" id="GO:0016255">
    <property type="term" value="P:attachment of GPI anchor to protein"/>
    <property type="evidence" value="ECO:0007669"/>
    <property type="project" value="InterPro"/>
</dbReference>
<keyword evidence="8" id="KW-0732">Signal</keyword>
<protein>
    <submittedName>
        <fullName evidence="9">GPI transamidase component PIG-T</fullName>
    </submittedName>
</protein>
<comment type="caution">
    <text evidence="6">Lacks conserved residue(s) required for the propagation of feature annotation.</text>
</comment>
<dbReference type="InterPro" id="IPR019013">
    <property type="entry name" value="Vma21"/>
</dbReference>
<keyword evidence="4 6" id="KW-0472">Membrane</keyword>
<accession>A0A9P4YJC6</accession>
<keyword evidence="2 6" id="KW-0256">Endoplasmic reticulum</keyword>
<dbReference type="PANTHER" id="PTHR12959">
    <property type="entry name" value="GPI TRANSAMIDASE COMPONENT PIG-T-RELATED"/>
    <property type="match status" value="1"/>
</dbReference>
<name>A0A9P4YJC6_9EURO</name>
<feature type="region of interest" description="Disordered" evidence="7">
    <location>
        <begin position="642"/>
        <end position="674"/>
    </location>
</feature>
<comment type="caution">
    <text evidence="9">The sequence shown here is derived from an EMBL/GenBank/DDBJ whole genome shotgun (WGS) entry which is preliminary data.</text>
</comment>
<evidence type="ECO:0000313" key="10">
    <source>
        <dbReference type="Proteomes" id="UP000749309"/>
    </source>
</evidence>
<evidence type="ECO:0000256" key="7">
    <source>
        <dbReference type="SAM" id="MobiDB-lite"/>
    </source>
</evidence>
<dbReference type="Proteomes" id="UP000749309">
    <property type="component" value="Unassembled WGS sequence"/>
</dbReference>
<sequence length="754" mass="83635">MMSSLHSLLWTLVVSALLAAANTVDYHEQLVLHPLPPSNLLASFNFRSNESSAAFEQQNYRYFPRSLGQILQHTHTKELHLRFTTGRWDAENWGERPWHGFKEGGTGVELWAWIEAQDADAAFKKWISLTQSLSGLFCASMNFIDSTRTTTPSLTFTPTGTIPSDGLHLLHGTLPGEVVCTENLTPFLKLLPCKGKSGISGLFDGHKLFDASWQTMSVDVRPVCAEDNSEVCHVEIEQTVDMVLDLDRSKRARDNPIPRPVPAAELICDESKPYHSGDFCYPIGASRSQTWSIEDVFGRTIPSSCPLGRDDAQTVCIKVPDSMEVLPSSGAVETRAPDGKSRCYSLHPNQPFNLVVPAQHSSSSSLEAQAVHLERTIIGHGQERGGLRSILTNPSQTETANFVYFETLPWFMRPFLHTMKTKISYGSEPAVEVPLSDIIKDVFYRPAIDRRRGTQLELVLSVPPASTVTLVYEFEKAILRYTEYPPDANRGFNVAPAIVRVLNGNESTMAPPVYLRTTNLLLPLPTPDFSMPYNVIILTSTVIALAFGNIFNVIIRRFVTLEEVPRRNIKALLLGRVVALKSKLGIKKPEKSSPKRVQISQIFATQDSQHLHRTPVASIHSHRQLATSSSPFTYTAATKQAERSKMATRRGAAKETQSEISTPKPASSQPPGTELRHLPGGVLWKFILYSVMIVCCPLATYYGTVDRVFSGNTTYAGAAAAGAANVVLIVYIIFAIREDHEIERKATDEFKKDR</sequence>
<feature type="transmembrane region" description="Helical" evidence="6">
    <location>
        <begin position="533"/>
        <end position="555"/>
    </location>
</feature>
<proteinExistence type="inferred from homology"/>
<dbReference type="PANTHER" id="PTHR12959:SF11">
    <property type="entry name" value="GPI TRANSAMIDASE COMPONENT PIG-T"/>
    <property type="match status" value="1"/>
</dbReference>
<evidence type="ECO:0000256" key="8">
    <source>
        <dbReference type="SAM" id="SignalP"/>
    </source>
</evidence>
<evidence type="ECO:0000313" key="9">
    <source>
        <dbReference type="EMBL" id="KAF3896911.1"/>
    </source>
</evidence>
<keyword evidence="5 6" id="KW-0968">Cytoplasmic vesicle</keyword>
<keyword evidence="1 6" id="KW-0812">Transmembrane</keyword>
<evidence type="ECO:0000256" key="5">
    <source>
        <dbReference type="ARBA" id="ARBA00023329"/>
    </source>
</evidence>
<evidence type="ECO:0000256" key="6">
    <source>
        <dbReference type="HAMAP-Rule" id="MF_03058"/>
    </source>
</evidence>
<dbReference type="Pfam" id="PF09446">
    <property type="entry name" value="VMA21"/>
    <property type="match status" value="1"/>
</dbReference>
<comment type="function">
    <text evidence="6">Required for the assembly of the V0 complex of the vacuolar ATPase (V-ATPase) in the endoplasmic reticulum.</text>
</comment>
<dbReference type="GO" id="GO:0033116">
    <property type="term" value="C:endoplasmic reticulum-Golgi intermediate compartment membrane"/>
    <property type="evidence" value="ECO:0007669"/>
    <property type="project" value="UniProtKB-SubCell"/>
</dbReference>
<reference evidence="9" key="1">
    <citation type="submission" date="2020-03" db="EMBL/GenBank/DDBJ databases">
        <title>Whole Genome Sequence of Trichophyton interdigitale from India.</title>
        <authorList>
            <person name="Kumar P."/>
        </authorList>
    </citation>
    <scope>NUCLEOTIDE SEQUENCE</scope>
    <source>
        <strain evidence="9">UCMS-IGIB-CI14</strain>
    </source>
</reference>
<feature type="transmembrane region" description="Helical" evidence="6">
    <location>
        <begin position="715"/>
        <end position="736"/>
    </location>
</feature>
<keyword evidence="3 6" id="KW-1133">Transmembrane helix</keyword>
<evidence type="ECO:0000256" key="3">
    <source>
        <dbReference type="ARBA" id="ARBA00022989"/>
    </source>
</evidence>
<dbReference type="GO" id="GO:0070072">
    <property type="term" value="P:vacuolar proton-transporting V-type ATPase complex assembly"/>
    <property type="evidence" value="ECO:0007669"/>
    <property type="project" value="UniProtKB-UniRule"/>
</dbReference>
<feature type="compositionally biased region" description="Polar residues" evidence="7">
    <location>
        <begin position="658"/>
        <end position="671"/>
    </location>
</feature>
<evidence type="ECO:0000256" key="1">
    <source>
        <dbReference type="ARBA" id="ARBA00022692"/>
    </source>
</evidence>
<organism evidence="9 10">
    <name type="scientific">Trichophyton interdigitale</name>
    <dbReference type="NCBI Taxonomy" id="101480"/>
    <lineage>
        <taxon>Eukaryota</taxon>
        <taxon>Fungi</taxon>
        <taxon>Dikarya</taxon>
        <taxon>Ascomycota</taxon>
        <taxon>Pezizomycotina</taxon>
        <taxon>Eurotiomycetes</taxon>
        <taxon>Eurotiomycetidae</taxon>
        <taxon>Onygenales</taxon>
        <taxon>Arthrodermataceae</taxon>
        <taxon>Trichophyton</taxon>
    </lineage>
</organism>
<comment type="similarity">
    <text evidence="6">Belongs to the VMA21 family.</text>
</comment>
<feature type="signal peptide" evidence="8">
    <location>
        <begin position="1"/>
        <end position="20"/>
    </location>
</feature>
<dbReference type="InterPro" id="IPR007245">
    <property type="entry name" value="PIG-T"/>
</dbReference>
<feature type="transmembrane region" description="Helical" evidence="6">
    <location>
        <begin position="682"/>
        <end position="703"/>
    </location>
</feature>
<dbReference type="AlphaFoldDB" id="A0A9P4YJC6"/>